<gene>
    <name evidence="2" type="ORF">GUK36_12275</name>
</gene>
<dbReference type="Gene3D" id="1.10.443.10">
    <property type="entry name" value="Intergrase catalytic core"/>
    <property type="match status" value="1"/>
</dbReference>
<evidence type="ECO:0000256" key="1">
    <source>
        <dbReference type="ARBA" id="ARBA00023172"/>
    </source>
</evidence>
<dbReference type="EMBL" id="WXXP01000005">
    <property type="protein sequence ID" value="NEK50202.1"/>
    <property type="molecule type" value="Genomic_DNA"/>
</dbReference>
<dbReference type="AlphaFoldDB" id="A0A6P0DED8"/>
<dbReference type="GO" id="GO:0003677">
    <property type="term" value="F:DNA binding"/>
    <property type="evidence" value="ECO:0007669"/>
    <property type="project" value="InterPro"/>
</dbReference>
<protein>
    <recommendedName>
        <fullName evidence="4">Tyr recombinase domain-containing protein</fullName>
    </recommendedName>
</protein>
<evidence type="ECO:0000313" key="2">
    <source>
        <dbReference type="EMBL" id="NEK50202.1"/>
    </source>
</evidence>
<dbReference type="SUPFAM" id="SSF56349">
    <property type="entry name" value="DNA breaking-rejoining enzymes"/>
    <property type="match status" value="1"/>
</dbReference>
<proteinExistence type="predicted"/>
<dbReference type="InterPro" id="IPR013762">
    <property type="entry name" value="Integrase-like_cat_sf"/>
</dbReference>
<reference evidence="2 3" key="1">
    <citation type="submission" date="2020-01" db="EMBL/GenBank/DDBJ databases">
        <title>Rhizobium genotypes associated with high levels of biological nitrogen fixation by grain legumes in a temperate-maritime cropping system.</title>
        <authorList>
            <person name="Maluk M."/>
            <person name="Francesc Ferrando Molina F."/>
            <person name="Lopez Del Egido L."/>
            <person name="Lafos M."/>
            <person name="Langarica-Fuentes A."/>
            <person name="Gebre Yohannes G."/>
            <person name="Young M.W."/>
            <person name="Martin P."/>
            <person name="Gantlett R."/>
            <person name="Kenicer G."/>
            <person name="Hawes C."/>
            <person name="Begg G.S."/>
            <person name="Quilliam R.S."/>
            <person name="Squire G.R."/>
            <person name="Poole P.S."/>
            <person name="Young P.W."/>
            <person name="Iannetta P.M."/>
            <person name="James E.K."/>
        </authorList>
    </citation>
    <scope>NUCLEOTIDE SEQUENCE [LARGE SCALE GENOMIC DNA]</scope>
    <source>
        <strain evidence="2 3">JHI944</strain>
    </source>
</reference>
<name>A0A6P0DED8_RHILE</name>
<dbReference type="GO" id="GO:0015074">
    <property type="term" value="P:DNA integration"/>
    <property type="evidence" value="ECO:0007669"/>
    <property type="project" value="InterPro"/>
</dbReference>
<dbReference type="InterPro" id="IPR011010">
    <property type="entry name" value="DNA_brk_join_enz"/>
</dbReference>
<accession>A0A6P0DED8</accession>
<keyword evidence="1" id="KW-0233">DNA recombination</keyword>
<organism evidence="2 3">
    <name type="scientific">Rhizobium leguminosarum</name>
    <dbReference type="NCBI Taxonomy" id="384"/>
    <lineage>
        <taxon>Bacteria</taxon>
        <taxon>Pseudomonadati</taxon>
        <taxon>Pseudomonadota</taxon>
        <taxon>Alphaproteobacteria</taxon>
        <taxon>Hyphomicrobiales</taxon>
        <taxon>Rhizobiaceae</taxon>
        <taxon>Rhizobium/Agrobacterium group</taxon>
        <taxon>Rhizobium</taxon>
    </lineage>
</organism>
<sequence length="61" mass="7121">MALGIKDPSVVFHSFRHTFQRMARHAGLPEKLHDALTGHAEVAGWQELWLLVWLNFSVRRR</sequence>
<evidence type="ECO:0000313" key="3">
    <source>
        <dbReference type="Proteomes" id="UP000471409"/>
    </source>
</evidence>
<dbReference type="RefSeq" id="WP_163999914.1">
    <property type="nucleotide sequence ID" value="NZ_WXXP01000005.1"/>
</dbReference>
<evidence type="ECO:0008006" key="4">
    <source>
        <dbReference type="Google" id="ProtNLM"/>
    </source>
</evidence>
<dbReference type="GO" id="GO:0006310">
    <property type="term" value="P:DNA recombination"/>
    <property type="evidence" value="ECO:0007669"/>
    <property type="project" value="UniProtKB-KW"/>
</dbReference>
<dbReference type="Proteomes" id="UP000471409">
    <property type="component" value="Unassembled WGS sequence"/>
</dbReference>
<comment type="caution">
    <text evidence="2">The sequence shown here is derived from an EMBL/GenBank/DDBJ whole genome shotgun (WGS) entry which is preliminary data.</text>
</comment>